<sequence length="210" mass="23637">MVLGLLWLGLLLGGLNKPALDSIPGMIEIAPLDKFPLQPDFQEHQGGLCKGNCREGLGHRECEYKSDPMVPSDQPGQFILGNITRLSPTISPSYSHRECEYKSDPMVPSDQPGQFILGNITRRTMELSPEMEMRYIEVSKSLGFSDDHITITAPMADGRLSRGIKFLLCQWIQIQEIMTRLLIVTVHDHVMAQRIKDYSESMYNSNSKKA</sequence>
<protein>
    <submittedName>
        <fullName evidence="2">Neutrophil gelatinase-associated lipocalin</fullName>
    </submittedName>
</protein>
<dbReference type="EMBL" id="KN120576">
    <property type="protein sequence ID" value="KFO38204.1"/>
    <property type="molecule type" value="Genomic_DNA"/>
</dbReference>
<evidence type="ECO:0000313" key="2">
    <source>
        <dbReference type="EMBL" id="KFO38204.1"/>
    </source>
</evidence>
<evidence type="ECO:0000256" key="1">
    <source>
        <dbReference type="SAM" id="SignalP"/>
    </source>
</evidence>
<reference evidence="2 3" key="1">
    <citation type="submission" date="2013-11" db="EMBL/GenBank/DDBJ databases">
        <title>The Damaraland mole rat (Fukomys damarensis) genome and evolution of African mole rats.</title>
        <authorList>
            <person name="Gladyshev V.N."/>
            <person name="Fang X."/>
        </authorList>
    </citation>
    <scope>NUCLEOTIDE SEQUENCE [LARGE SCALE GENOMIC DNA]</scope>
    <source>
        <tissue evidence="2">Liver</tissue>
    </source>
</reference>
<dbReference type="InterPro" id="IPR012674">
    <property type="entry name" value="Calycin"/>
</dbReference>
<keyword evidence="3" id="KW-1185">Reference proteome</keyword>
<keyword evidence="1" id="KW-0732">Signal</keyword>
<gene>
    <name evidence="2" type="ORF">H920_00390</name>
</gene>
<dbReference type="Proteomes" id="UP000028990">
    <property type="component" value="Unassembled WGS sequence"/>
</dbReference>
<accession>A0A091E1J9</accession>
<dbReference type="Gene3D" id="2.40.128.20">
    <property type="match status" value="1"/>
</dbReference>
<feature type="signal peptide" evidence="1">
    <location>
        <begin position="1"/>
        <end position="22"/>
    </location>
</feature>
<name>A0A091E1J9_FUKDA</name>
<dbReference type="AlphaFoldDB" id="A0A091E1J9"/>
<organism evidence="2 3">
    <name type="scientific">Fukomys damarensis</name>
    <name type="common">Damaraland mole rat</name>
    <name type="synonym">Cryptomys damarensis</name>
    <dbReference type="NCBI Taxonomy" id="885580"/>
    <lineage>
        <taxon>Eukaryota</taxon>
        <taxon>Metazoa</taxon>
        <taxon>Chordata</taxon>
        <taxon>Craniata</taxon>
        <taxon>Vertebrata</taxon>
        <taxon>Euteleostomi</taxon>
        <taxon>Mammalia</taxon>
        <taxon>Eutheria</taxon>
        <taxon>Euarchontoglires</taxon>
        <taxon>Glires</taxon>
        <taxon>Rodentia</taxon>
        <taxon>Hystricomorpha</taxon>
        <taxon>Bathyergidae</taxon>
        <taxon>Fukomys</taxon>
    </lineage>
</organism>
<feature type="chain" id="PRO_5001873666" evidence="1">
    <location>
        <begin position="23"/>
        <end position="210"/>
    </location>
</feature>
<proteinExistence type="predicted"/>
<evidence type="ECO:0000313" key="3">
    <source>
        <dbReference type="Proteomes" id="UP000028990"/>
    </source>
</evidence>